<evidence type="ECO:0000259" key="8">
    <source>
        <dbReference type="Pfam" id="PF00763"/>
    </source>
</evidence>
<dbReference type="UniPathway" id="UPA00193"/>
<reference evidence="10 11" key="1">
    <citation type="submission" date="2016-02" db="EMBL/GenBank/DDBJ databases">
        <title>Genome sequence of Halalkalicoccus paucihalophilus DSM 24557.</title>
        <authorList>
            <person name="Poehlein A."/>
            <person name="Daniel R."/>
        </authorList>
    </citation>
    <scope>NUCLEOTIDE SEQUENCE [LARGE SCALE GENOMIC DNA]</scope>
    <source>
        <strain evidence="10 11">DSM 24557</strain>
    </source>
</reference>
<keyword evidence="7" id="KW-0028">Amino-acid biosynthesis</keyword>
<dbReference type="SUPFAM" id="SSF51735">
    <property type="entry name" value="NAD(P)-binding Rossmann-fold domains"/>
    <property type="match status" value="1"/>
</dbReference>
<comment type="pathway">
    <text evidence="1 7">One-carbon metabolism; tetrahydrofolate interconversion.</text>
</comment>
<feature type="domain" description="Tetrahydrofolate dehydrogenase/cyclohydrolase NAD(P)-binding" evidence="9">
    <location>
        <begin position="134"/>
        <end position="283"/>
    </location>
</feature>
<dbReference type="EMBL" id="LTAZ01000005">
    <property type="protein sequence ID" value="KYH25621.1"/>
    <property type="molecule type" value="Genomic_DNA"/>
</dbReference>
<feature type="domain" description="Tetrahydrofolate dehydrogenase/cyclohydrolase catalytic" evidence="8">
    <location>
        <begin position="1"/>
        <end position="115"/>
    </location>
</feature>
<dbReference type="GO" id="GO:0004488">
    <property type="term" value="F:methylenetetrahydrofolate dehydrogenase (NADP+) activity"/>
    <property type="evidence" value="ECO:0007669"/>
    <property type="project" value="UniProtKB-UniRule"/>
</dbReference>
<dbReference type="InterPro" id="IPR000672">
    <property type="entry name" value="THF_DH/CycHdrlase"/>
</dbReference>
<dbReference type="EC" id="1.5.1.5" evidence="7"/>
<dbReference type="GO" id="GO:0035999">
    <property type="term" value="P:tetrahydrofolate interconversion"/>
    <property type="evidence" value="ECO:0007669"/>
    <property type="project" value="UniProtKB-UniRule"/>
</dbReference>
<evidence type="ECO:0000259" key="9">
    <source>
        <dbReference type="Pfam" id="PF02882"/>
    </source>
</evidence>
<dbReference type="GO" id="GO:0005829">
    <property type="term" value="C:cytosol"/>
    <property type="evidence" value="ECO:0007669"/>
    <property type="project" value="TreeGrafter"/>
</dbReference>
<dbReference type="HAMAP" id="MF_01576">
    <property type="entry name" value="THF_DHG_CYH"/>
    <property type="match status" value="1"/>
</dbReference>
<keyword evidence="7" id="KW-0658">Purine biosynthesis</keyword>
<accession>A0A151AD89</accession>
<dbReference type="InterPro" id="IPR020631">
    <property type="entry name" value="THF_DH/CycHdrlase_NAD-bd_dom"/>
</dbReference>
<keyword evidence="3 7" id="KW-0378">Hydrolase</keyword>
<evidence type="ECO:0000256" key="6">
    <source>
        <dbReference type="ARBA" id="ARBA00023268"/>
    </source>
</evidence>
<keyword evidence="7" id="KW-0486">Methionine biosynthesis</keyword>
<dbReference type="Pfam" id="PF00763">
    <property type="entry name" value="THF_DHG_CYH"/>
    <property type="match status" value="1"/>
</dbReference>
<proteinExistence type="inferred from homology"/>
<comment type="subunit">
    <text evidence="7">Homodimer.</text>
</comment>
<dbReference type="InterPro" id="IPR036291">
    <property type="entry name" value="NAD(P)-bd_dom_sf"/>
</dbReference>
<dbReference type="AlphaFoldDB" id="A0A151AD89"/>
<dbReference type="Proteomes" id="UP000075321">
    <property type="component" value="Unassembled WGS sequence"/>
</dbReference>
<protein>
    <recommendedName>
        <fullName evidence="7">Bifunctional protein FolD</fullName>
    </recommendedName>
    <domain>
        <recommendedName>
            <fullName evidence="7">Methylenetetrahydrofolate dehydrogenase</fullName>
            <ecNumber evidence="7">1.5.1.5</ecNumber>
        </recommendedName>
    </domain>
    <domain>
        <recommendedName>
            <fullName evidence="7">Methenyltetrahydrofolate cyclohydrolase</fullName>
            <ecNumber evidence="7">3.5.4.9</ecNumber>
        </recommendedName>
    </domain>
</protein>
<sequence length="284" mass="30260">MRGEPVAAELRAGVTERVHDLADRGVVPTLATVLMSDDPDDERFVELKHAACNEIGIETRDVRLDPDEPSARLRRALDRLSADSEVDAVFVQAPLPVHVATADLRRRLHPHKDIDCFHPETLGRLVLGDPRFVPATPAAVRRLLAASEIRVEGADVVIVGRSTVIGKPLANLLLRNTTGGNATVTVCHSRTEDLAAKTRRADVVVTACGVPELVDGSMLSSGVTVVDVSANRRVIDDGVEVVGDVEFESAKERAGAITPVPGGVGPVTIASLLENVVLAAERQN</sequence>
<evidence type="ECO:0000256" key="3">
    <source>
        <dbReference type="ARBA" id="ARBA00022801"/>
    </source>
</evidence>
<evidence type="ECO:0000256" key="1">
    <source>
        <dbReference type="ARBA" id="ARBA00004777"/>
    </source>
</evidence>
<dbReference type="GO" id="GO:0000105">
    <property type="term" value="P:L-histidine biosynthetic process"/>
    <property type="evidence" value="ECO:0007669"/>
    <property type="project" value="UniProtKB-KW"/>
</dbReference>
<feature type="binding site" evidence="7">
    <location>
        <position position="230"/>
    </location>
    <ligand>
        <name>NADP(+)</name>
        <dbReference type="ChEBI" id="CHEBI:58349"/>
    </ligand>
</feature>
<dbReference type="InterPro" id="IPR046346">
    <property type="entry name" value="Aminoacid_DH-like_N_sf"/>
</dbReference>
<comment type="catalytic activity">
    <reaction evidence="7">
        <text>(6R)-5,10-methenyltetrahydrofolate + H2O = (6R)-10-formyltetrahydrofolate + H(+)</text>
        <dbReference type="Rhea" id="RHEA:23700"/>
        <dbReference type="ChEBI" id="CHEBI:15377"/>
        <dbReference type="ChEBI" id="CHEBI:15378"/>
        <dbReference type="ChEBI" id="CHEBI:57455"/>
        <dbReference type="ChEBI" id="CHEBI:195366"/>
        <dbReference type="EC" id="3.5.4.9"/>
    </reaction>
</comment>
<feature type="binding site" evidence="7">
    <location>
        <begin position="160"/>
        <end position="162"/>
    </location>
    <ligand>
        <name>NADP(+)</name>
        <dbReference type="ChEBI" id="CHEBI:58349"/>
    </ligand>
</feature>
<dbReference type="CDD" id="cd01080">
    <property type="entry name" value="NAD_bind_m-THF_DH_Cyclohyd"/>
    <property type="match status" value="1"/>
</dbReference>
<comment type="caution">
    <text evidence="7">Lacks conserved residue(s) required for the propagation of feature annotation.</text>
</comment>
<evidence type="ECO:0000256" key="2">
    <source>
        <dbReference type="ARBA" id="ARBA00022563"/>
    </source>
</evidence>
<evidence type="ECO:0000256" key="7">
    <source>
        <dbReference type="HAMAP-Rule" id="MF_01576"/>
    </source>
</evidence>
<dbReference type="EC" id="3.5.4.9" evidence="7"/>
<dbReference type="OrthoDB" id="9455at2157"/>
<keyword evidence="11" id="KW-1185">Reference proteome</keyword>
<keyword evidence="2 7" id="KW-0554">One-carbon metabolism</keyword>
<comment type="caution">
    <text evidence="10">The sequence shown here is derived from an EMBL/GenBank/DDBJ whole genome shotgun (WGS) entry which is preliminary data.</text>
</comment>
<dbReference type="PATRIC" id="fig|1008153.3.peg.2344"/>
<evidence type="ECO:0000313" key="10">
    <source>
        <dbReference type="EMBL" id="KYH25621.1"/>
    </source>
</evidence>
<dbReference type="GO" id="GO:0004477">
    <property type="term" value="F:methenyltetrahydrofolate cyclohydrolase activity"/>
    <property type="evidence" value="ECO:0007669"/>
    <property type="project" value="UniProtKB-UniRule"/>
</dbReference>
<dbReference type="Gene3D" id="3.40.50.720">
    <property type="entry name" value="NAD(P)-binding Rossmann-like Domain"/>
    <property type="match status" value="1"/>
</dbReference>
<evidence type="ECO:0000256" key="4">
    <source>
        <dbReference type="ARBA" id="ARBA00022857"/>
    </source>
</evidence>
<dbReference type="GO" id="GO:0009086">
    <property type="term" value="P:methionine biosynthetic process"/>
    <property type="evidence" value="ECO:0007669"/>
    <property type="project" value="UniProtKB-KW"/>
</dbReference>
<evidence type="ECO:0000256" key="5">
    <source>
        <dbReference type="ARBA" id="ARBA00023002"/>
    </source>
</evidence>
<gene>
    <name evidence="10" type="primary">folD_2</name>
    <name evidence="7" type="synonym">folD</name>
    <name evidence="10" type="ORF">HAPAU_22960</name>
</gene>
<dbReference type="PANTHER" id="PTHR48099:SF5">
    <property type="entry name" value="C-1-TETRAHYDROFOLATE SYNTHASE, CYTOPLASMIC"/>
    <property type="match status" value="1"/>
</dbReference>
<dbReference type="Pfam" id="PF02882">
    <property type="entry name" value="THF_DHG_CYH_C"/>
    <property type="match status" value="1"/>
</dbReference>
<comment type="similarity">
    <text evidence="7">Belongs to the tetrahydrofolate dehydrogenase/cyclohydrolase family.</text>
</comment>
<dbReference type="RefSeq" id="WP_066383238.1">
    <property type="nucleotide sequence ID" value="NZ_LTAZ01000005.1"/>
</dbReference>
<evidence type="ECO:0000313" key="11">
    <source>
        <dbReference type="Proteomes" id="UP000075321"/>
    </source>
</evidence>
<keyword evidence="5 7" id="KW-0560">Oxidoreductase</keyword>
<keyword evidence="7" id="KW-0368">Histidine biosynthesis</keyword>
<name>A0A151AD89_9EURY</name>
<dbReference type="Gene3D" id="3.40.50.10860">
    <property type="entry name" value="Leucine Dehydrogenase, chain A, domain 1"/>
    <property type="match status" value="1"/>
</dbReference>
<keyword evidence="6 7" id="KW-0511">Multifunctional enzyme</keyword>
<dbReference type="PANTHER" id="PTHR48099">
    <property type="entry name" value="C-1-TETRAHYDROFOLATE SYNTHASE, CYTOPLASMIC-RELATED"/>
    <property type="match status" value="1"/>
</dbReference>
<dbReference type="InterPro" id="IPR020630">
    <property type="entry name" value="THF_DH/CycHdrlase_cat_dom"/>
</dbReference>
<comment type="function">
    <text evidence="7">Catalyzes the oxidation of 5,10-methylenetetrahydrofolate to 5,10-methenyltetrahydrofolate and then the hydrolysis of 5,10-methenyltetrahydrofolate to 10-formyltetrahydrofolate.</text>
</comment>
<dbReference type="GO" id="GO:0006164">
    <property type="term" value="P:purine nucleotide biosynthetic process"/>
    <property type="evidence" value="ECO:0007669"/>
    <property type="project" value="UniProtKB-KW"/>
</dbReference>
<organism evidence="10 11">
    <name type="scientific">Halalkalicoccus paucihalophilus</name>
    <dbReference type="NCBI Taxonomy" id="1008153"/>
    <lineage>
        <taxon>Archaea</taxon>
        <taxon>Methanobacteriati</taxon>
        <taxon>Methanobacteriota</taxon>
        <taxon>Stenosarchaea group</taxon>
        <taxon>Halobacteria</taxon>
        <taxon>Halobacteriales</taxon>
        <taxon>Halococcaceae</taxon>
        <taxon>Halalkalicoccus</taxon>
    </lineage>
</organism>
<dbReference type="SUPFAM" id="SSF53223">
    <property type="entry name" value="Aminoacid dehydrogenase-like, N-terminal domain"/>
    <property type="match status" value="1"/>
</dbReference>
<comment type="catalytic activity">
    <reaction evidence="7">
        <text>(6R)-5,10-methylene-5,6,7,8-tetrahydrofolate + NADP(+) = (6R)-5,10-methenyltetrahydrofolate + NADPH</text>
        <dbReference type="Rhea" id="RHEA:22812"/>
        <dbReference type="ChEBI" id="CHEBI:15636"/>
        <dbReference type="ChEBI" id="CHEBI:57455"/>
        <dbReference type="ChEBI" id="CHEBI:57783"/>
        <dbReference type="ChEBI" id="CHEBI:58349"/>
        <dbReference type="EC" id="1.5.1.5"/>
    </reaction>
</comment>
<dbReference type="PRINTS" id="PR00085">
    <property type="entry name" value="THFDHDRGNASE"/>
</dbReference>
<keyword evidence="4 7" id="KW-0521">NADP</keyword>